<dbReference type="Gene3D" id="3.30.470.20">
    <property type="entry name" value="ATP-grasp fold, B domain"/>
    <property type="match status" value="1"/>
</dbReference>
<gene>
    <name evidence="1" type="ORF">OMP40_10855</name>
</gene>
<accession>A0A9X4KRZ9</accession>
<dbReference type="EMBL" id="JAPDIA010000003">
    <property type="protein sequence ID" value="MDG0809780.1"/>
    <property type="molecule type" value="Genomic_DNA"/>
</dbReference>
<dbReference type="AlphaFoldDB" id="A0A9X4KRZ9"/>
<organism evidence="1 2">
    <name type="scientific">Cohnella rhizosphaerae</name>
    <dbReference type="NCBI Taxonomy" id="1457232"/>
    <lineage>
        <taxon>Bacteria</taxon>
        <taxon>Bacillati</taxon>
        <taxon>Bacillota</taxon>
        <taxon>Bacilli</taxon>
        <taxon>Bacillales</taxon>
        <taxon>Paenibacillaceae</taxon>
        <taxon>Cohnella</taxon>
    </lineage>
</organism>
<protein>
    <recommendedName>
        <fullName evidence="3">ATP-grasp domain-containing protein</fullName>
    </recommendedName>
</protein>
<name>A0A9X4KRZ9_9BACL</name>
<keyword evidence="2" id="KW-1185">Reference proteome</keyword>
<dbReference type="RefSeq" id="WP_277531254.1">
    <property type="nucleotide sequence ID" value="NZ_JAPDIA010000003.1"/>
</dbReference>
<comment type="caution">
    <text evidence="1">The sequence shown here is derived from an EMBL/GenBank/DDBJ whole genome shotgun (WGS) entry which is preliminary data.</text>
</comment>
<reference evidence="1" key="1">
    <citation type="submission" date="2022-10" db="EMBL/GenBank/DDBJ databases">
        <title>Comparative genomic analysis of Cohnella hashimotonis sp. nov., isolated from the International Space Station.</title>
        <authorList>
            <person name="Simpson A."/>
            <person name="Venkateswaran K."/>
        </authorList>
    </citation>
    <scope>NUCLEOTIDE SEQUENCE</scope>
    <source>
        <strain evidence="1">DSM 28161</strain>
    </source>
</reference>
<sequence>MHPDHARVAVEAAAALALDVAGVDIRCRDIRQPLDEENGGIIEVNALPDMIDPYLYFQGDEPDVFEQYLRYLFEE</sequence>
<evidence type="ECO:0000313" key="2">
    <source>
        <dbReference type="Proteomes" id="UP001153404"/>
    </source>
</evidence>
<evidence type="ECO:0000313" key="1">
    <source>
        <dbReference type="EMBL" id="MDG0809780.1"/>
    </source>
</evidence>
<dbReference type="Proteomes" id="UP001153404">
    <property type="component" value="Unassembled WGS sequence"/>
</dbReference>
<evidence type="ECO:0008006" key="3">
    <source>
        <dbReference type="Google" id="ProtNLM"/>
    </source>
</evidence>
<proteinExistence type="predicted"/>